<keyword evidence="1" id="KW-0472">Membrane</keyword>
<feature type="transmembrane region" description="Helical" evidence="1">
    <location>
        <begin position="311"/>
        <end position="333"/>
    </location>
</feature>
<name>A0A0M0BNU5_9ARCH</name>
<dbReference type="EMBL" id="LFWZ01000042">
    <property type="protein sequence ID" value="KON30089.1"/>
    <property type="molecule type" value="Genomic_DNA"/>
</dbReference>
<dbReference type="GO" id="GO:0006355">
    <property type="term" value="P:regulation of DNA-templated transcription"/>
    <property type="evidence" value="ECO:0007669"/>
    <property type="project" value="InterPro"/>
</dbReference>
<reference evidence="3 4" key="1">
    <citation type="submission" date="2015-06" db="EMBL/GenBank/DDBJ databases">
        <title>New insights into the roles of widespread benthic archaea in carbon and nitrogen cycling.</title>
        <authorList>
            <person name="Lazar C.S."/>
            <person name="Baker B.J."/>
            <person name="Seitz K.W."/>
            <person name="Hyde A.S."/>
            <person name="Dick G.J."/>
            <person name="Hinrichs K.-U."/>
            <person name="Teske A.P."/>
        </authorList>
    </citation>
    <scope>NUCLEOTIDE SEQUENCE [LARGE SCALE GENOMIC DNA]</scope>
    <source>
        <strain evidence="3">DG-45</strain>
    </source>
</reference>
<evidence type="ECO:0000259" key="2">
    <source>
        <dbReference type="Pfam" id="PF09339"/>
    </source>
</evidence>
<comment type="caution">
    <text evidence="3">The sequence shown here is derived from an EMBL/GenBank/DDBJ whole genome shotgun (WGS) entry which is preliminary data.</text>
</comment>
<dbReference type="Pfam" id="PF09339">
    <property type="entry name" value="HTH_IclR"/>
    <property type="match status" value="1"/>
</dbReference>
<dbReference type="InterPro" id="IPR005471">
    <property type="entry name" value="Tscrpt_reg_IclR_N"/>
</dbReference>
<dbReference type="InterPro" id="IPR036388">
    <property type="entry name" value="WH-like_DNA-bd_sf"/>
</dbReference>
<dbReference type="InterPro" id="IPR011991">
    <property type="entry name" value="ArsR-like_HTH"/>
</dbReference>
<gene>
    <name evidence="3" type="ORF">AC482_04780</name>
</gene>
<sequence>MPSAKAIATSVLAIAVLALMAATPPGEAQPSYTPYELVFTVYADGYAAVDYTAVVDPTRARIDIALFGSLYQDLTVEDQDGLPLDYSSADGGLTMDTLGSTSVYVSYVTPDLTAKSAQIWSFSASSPIPCGILLPEGSTIVDLNVVPLEMGILDGSPLLTMPAGAVEVSYTVAFVGTREHALALIRDAEATITAVAARGIAAPEAEALLGKAYEAFEAERYTEAEQHAAQAKASAQSVEAAASSAEGAMNAASASISAARGEGRTEGLDAAEELLQRAEASYEAGDYGGAEALAVQAQAAAKEAKASRLPISWIAVPVAVVAALALFVVVFVLRRGEPAAEDYTGAVDLEGMFERYPHLRFDDREVLRFMADSGGEAFATEIRERFDMPRTSAWRMIRRLQREGIVDVRNVGGQSLVRIRPEHRGKGGGA</sequence>
<keyword evidence="1" id="KW-1133">Transmembrane helix</keyword>
<keyword evidence="1" id="KW-0812">Transmembrane</keyword>
<feature type="domain" description="HTH iclR-type" evidence="2">
    <location>
        <begin position="365"/>
        <end position="406"/>
    </location>
</feature>
<accession>A0A0M0BNU5</accession>
<dbReference type="Proteomes" id="UP000037210">
    <property type="component" value="Unassembled WGS sequence"/>
</dbReference>
<dbReference type="Gene3D" id="1.10.10.10">
    <property type="entry name" value="Winged helix-like DNA-binding domain superfamily/Winged helix DNA-binding domain"/>
    <property type="match status" value="1"/>
</dbReference>
<proteinExistence type="predicted"/>
<evidence type="ECO:0000313" key="4">
    <source>
        <dbReference type="Proteomes" id="UP000037210"/>
    </source>
</evidence>
<evidence type="ECO:0000313" key="3">
    <source>
        <dbReference type="EMBL" id="KON30089.1"/>
    </source>
</evidence>
<dbReference type="GO" id="GO:0003677">
    <property type="term" value="F:DNA binding"/>
    <property type="evidence" value="ECO:0007669"/>
    <property type="project" value="InterPro"/>
</dbReference>
<dbReference type="AlphaFoldDB" id="A0A0M0BNU5"/>
<protein>
    <recommendedName>
        <fullName evidence="2">HTH iclR-type domain-containing protein</fullName>
    </recommendedName>
</protein>
<organism evidence="3 4">
    <name type="scientific">miscellaneous Crenarchaeota group-15 archaeon DG-45</name>
    <dbReference type="NCBI Taxonomy" id="1685127"/>
    <lineage>
        <taxon>Archaea</taxon>
        <taxon>Candidatus Bathyarchaeota</taxon>
        <taxon>MCG-15</taxon>
    </lineage>
</organism>
<dbReference type="CDD" id="cd00090">
    <property type="entry name" value="HTH_ARSR"/>
    <property type="match status" value="1"/>
</dbReference>
<dbReference type="SUPFAM" id="SSF46785">
    <property type="entry name" value="Winged helix' DNA-binding domain"/>
    <property type="match status" value="1"/>
</dbReference>
<dbReference type="InterPro" id="IPR036390">
    <property type="entry name" value="WH_DNA-bd_sf"/>
</dbReference>
<evidence type="ECO:0000256" key="1">
    <source>
        <dbReference type="SAM" id="Phobius"/>
    </source>
</evidence>